<organism evidence="1 2">
    <name type="scientific">Hibiscus sabdariffa</name>
    <name type="common">roselle</name>
    <dbReference type="NCBI Taxonomy" id="183260"/>
    <lineage>
        <taxon>Eukaryota</taxon>
        <taxon>Viridiplantae</taxon>
        <taxon>Streptophyta</taxon>
        <taxon>Embryophyta</taxon>
        <taxon>Tracheophyta</taxon>
        <taxon>Spermatophyta</taxon>
        <taxon>Magnoliopsida</taxon>
        <taxon>eudicotyledons</taxon>
        <taxon>Gunneridae</taxon>
        <taxon>Pentapetalae</taxon>
        <taxon>rosids</taxon>
        <taxon>malvids</taxon>
        <taxon>Malvales</taxon>
        <taxon>Malvaceae</taxon>
        <taxon>Malvoideae</taxon>
        <taxon>Hibiscus</taxon>
    </lineage>
</organism>
<dbReference type="Proteomes" id="UP001396334">
    <property type="component" value="Unassembled WGS sequence"/>
</dbReference>
<reference evidence="1 2" key="1">
    <citation type="journal article" date="2024" name="G3 (Bethesda)">
        <title>Genome assembly of Hibiscus sabdariffa L. provides insights into metabolisms of medicinal natural products.</title>
        <authorList>
            <person name="Kim T."/>
        </authorList>
    </citation>
    <scope>NUCLEOTIDE SEQUENCE [LARGE SCALE GENOMIC DNA]</scope>
    <source>
        <strain evidence="1">TK-2024</strain>
        <tissue evidence="1">Old leaves</tissue>
    </source>
</reference>
<proteinExistence type="predicted"/>
<dbReference type="EMBL" id="JBBPBN010000012">
    <property type="protein sequence ID" value="KAK9028241.1"/>
    <property type="molecule type" value="Genomic_DNA"/>
</dbReference>
<evidence type="ECO:0000313" key="2">
    <source>
        <dbReference type="Proteomes" id="UP001396334"/>
    </source>
</evidence>
<protein>
    <submittedName>
        <fullName evidence="1">Uncharacterized protein</fullName>
    </submittedName>
</protein>
<gene>
    <name evidence="1" type="ORF">V6N11_068051</name>
</gene>
<name>A0ABR2SSI7_9ROSI</name>
<sequence>MDVLCKIVVGFAGVIMALVSRLLSFTPAELEEEREQLTVQEGGYCSGSCGWWPIHLPGRASVPPVADQVEILVAHVGRRRWLHTRGYSLWTTGYGRPRASDRSCDISIHELPLAMLNRRALILGWAYYLDAFSSYPLRTWLPSVYRGHDNWYTRGASFLVLSY</sequence>
<accession>A0ABR2SSI7</accession>
<comment type="caution">
    <text evidence="1">The sequence shown here is derived from an EMBL/GenBank/DDBJ whole genome shotgun (WGS) entry which is preliminary data.</text>
</comment>
<evidence type="ECO:0000313" key="1">
    <source>
        <dbReference type="EMBL" id="KAK9028241.1"/>
    </source>
</evidence>
<keyword evidence="2" id="KW-1185">Reference proteome</keyword>